<dbReference type="Proteomes" id="UP000030854">
    <property type="component" value="Unassembled WGS sequence"/>
</dbReference>
<dbReference type="InterPro" id="IPR045179">
    <property type="entry name" value="YgfZ/GcvT"/>
</dbReference>
<organism evidence="7 8">
    <name type="scientific">Uncinula necator</name>
    <name type="common">Grape powdery mildew</name>
    <dbReference type="NCBI Taxonomy" id="52586"/>
    <lineage>
        <taxon>Eukaryota</taxon>
        <taxon>Fungi</taxon>
        <taxon>Dikarya</taxon>
        <taxon>Ascomycota</taxon>
        <taxon>Pezizomycotina</taxon>
        <taxon>Leotiomycetes</taxon>
        <taxon>Erysiphales</taxon>
        <taxon>Erysiphaceae</taxon>
        <taxon>Erysiphe</taxon>
    </lineage>
</organism>
<comment type="caution">
    <text evidence="7">The sequence shown here is derived from an EMBL/GenBank/DDBJ whole genome shotgun (WGS) entry which is preliminary data.</text>
</comment>
<dbReference type="PANTHER" id="PTHR22602:SF0">
    <property type="entry name" value="TRANSFERASE CAF17, MITOCHONDRIAL-RELATED"/>
    <property type="match status" value="1"/>
</dbReference>
<dbReference type="SUPFAM" id="SSF103025">
    <property type="entry name" value="Folate-binding domain"/>
    <property type="match status" value="1"/>
</dbReference>
<dbReference type="InterPro" id="IPR057460">
    <property type="entry name" value="CAF17_C"/>
</dbReference>
<feature type="domain" description="CAF17 C-terminal" evidence="6">
    <location>
        <begin position="267"/>
        <end position="337"/>
    </location>
</feature>
<dbReference type="GO" id="GO:0005759">
    <property type="term" value="C:mitochondrial matrix"/>
    <property type="evidence" value="ECO:0007669"/>
    <property type="project" value="UniProtKB-SubCell"/>
</dbReference>
<dbReference type="EMBL" id="JNVN01001878">
    <property type="protein sequence ID" value="KHJ32696.1"/>
    <property type="molecule type" value="Genomic_DNA"/>
</dbReference>
<keyword evidence="3" id="KW-0496">Mitochondrion</keyword>
<dbReference type="GO" id="GO:0016226">
    <property type="term" value="P:iron-sulfur cluster assembly"/>
    <property type="evidence" value="ECO:0007669"/>
    <property type="project" value="TreeGrafter"/>
</dbReference>
<gene>
    <name evidence="7" type="ORF">EV44_g2160</name>
</gene>
<dbReference type="Gene3D" id="3.30.1360.120">
    <property type="entry name" value="Probable tRNA modification gtpase trme, domain 1"/>
    <property type="match status" value="1"/>
</dbReference>
<comment type="subcellular location">
    <subcellularLocation>
        <location evidence="1">Mitochondrion matrix</location>
    </subcellularLocation>
</comment>
<reference evidence="7 8" key="1">
    <citation type="journal article" date="2014" name="BMC Genomics">
        <title>Adaptive genomic structural variation in the grape powdery mildew pathogen, Erysiphe necator.</title>
        <authorList>
            <person name="Jones L."/>
            <person name="Riaz S."/>
            <person name="Morales-Cruz A."/>
            <person name="Amrine K.C."/>
            <person name="McGuire B."/>
            <person name="Gubler W.D."/>
            <person name="Walker M.A."/>
            <person name="Cantu D."/>
        </authorList>
    </citation>
    <scope>NUCLEOTIDE SEQUENCE [LARGE SCALE GENOMIC DNA]</scope>
    <source>
        <strain evidence="8">c</strain>
    </source>
</reference>
<evidence type="ECO:0000256" key="1">
    <source>
        <dbReference type="ARBA" id="ARBA00004305"/>
    </source>
</evidence>
<dbReference type="AlphaFoldDB" id="A0A0B1P702"/>
<accession>A0A0B1P702</accession>
<comment type="similarity">
    <text evidence="4">Belongs to the GcvT family. CAF17/IBA57 subfamily.</text>
</comment>
<proteinExistence type="inferred from homology"/>
<dbReference type="HOGENOM" id="CLU_007884_7_0_1"/>
<evidence type="ECO:0000256" key="2">
    <source>
        <dbReference type="ARBA" id="ARBA00022946"/>
    </source>
</evidence>
<evidence type="ECO:0000256" key="4">
    <source>
        <dbReference type="ARBA" id="ARBA00093447"/>
    </source>
</evidence>
<sequence>MMRTRFWKLSSFHRARFHHHQNIFYSSSCSSFPTATSSTCNFLSNRSLLAISGPDSTRYLQGAITRNINSNSSNGFYSVFLNAQGRILHDVFIYPFQEFEGRYKGEPGWLVEVDTKEVESLVKRIKRYRLDSKFEIRAVSQTERSVWVVSSDNIKEDQIEQLFVPNENKNYSEYVIGCVDRRAPGMGYRLLLPGNKKPEPDLVQCNEDYYRVRRYLKGVPEGQTELVKEQALPQESNIDVMGGIDYRKGCYIGQELTIRTHHTGVVRKRILPLQIYGVDEKEPNLLTFSDNINFGAENIPPNTTITRWNGTGRSVGKWLAGIGNIGLGLCRLSNMTEIEVEGEGKSYKMGDEFKVEWESNVGMKTVKVKAFAPLFAKPFLKSDTI</sequence>
<evidence type="ECO:0000256" key="5">
    <source>
        <dbReference type="ARBA" id="ARBA00093637"/>
    </source>
</evidence>
<keyword evidence="2" id="KW-0809">Transit peptide</keyword>
<dbReference type="OMA" id="NMLVAND"/>
<dbReference type="InterPro" id="IPR017703">
    <property type="entry name" value="YgfZ/GCV_T_CS"/>
</dbReference>
<evidence type="ECO:0000313" key="8">
    <source>
        <dbReference type="Proteomes" id="UP000030854"/>
    </source>
</evidence>
<keyword evidence="8" id="KW-1185">Reference proteome</keyword>
<dbReference type="Pfam" id="PF25455">
    <property type="entry name" value="Beta-barrel_CAF17_C"/>
    <property type="match status" value="1"/>
</dbReference>
<dbReference type="STRING" id="52586.A0A0B1P702"/>
<dbReference type="PANTHER" id="PTHR22602">
    <property type="entry name" value="TRANSFERASE CAF17, MITOCHONDRIAL-RELATED"/>
    <property type="match status" value="1"/>
</dbReference>
<dbReference type="InterPro" id="IPR027266">
    <property type="entry name" value="TrmE/GcvT-like"/>
</dbReference>
<evidence type="ECO:0000256" key="3">
    <source>
        <dbReference type="ARBA" id="ARBA00023128"/>
    </source>
</evidence>
<dbReference type="NCBIfam" id="TIGR03317">
    <property type="entry name" value="ygfZ_signature"/>
    <property type="match status" value="1"/>
</dbReference>
<name>A0A0B1P702_UNCNE</name>
<evidence type="ECO:0000259" key="6">
    <source>
        <dbReference type="Pfam" id="PF25455"/>
    </source>
</evidence>
<evidence type="ECO:0000313" key="7">
    <source>
        <dbReference type="EMBL" id="KHJ32696.1"/>
    </source>
</evidence>
<protein>
    <recommendedName>
        <fullName evidence="5">Iron-sulfur cluster assembly factor IBA57 homolog, mitochondrial</fullName>
    </recommendedName>
</protein>